<dbReference type="GeneTree" id="ENSGT00940000161339"/>
<keyword evidence="5" id="KW-0503">Monooxygenase</keyword>
<evidence type="ECO:0000256" key="2">
    <source>
        <dbReference type="ARBA" id="ARBA00022630"/>
    </source>
</evidence>
<dbReference type="PANTHER" id="PTHR23023">
    <property type="entry name" value="DIMETHYLANILINE MONOOXYGENASE"/>
    <property type="match status" value="1"/>
</dbReference>
<dbReference type="AlphaFoldDB" id="G5E810"/>
<comment type="similarity">
    <text evidence="1 5">Belongs to the FMO family.</text>
</comment>
<dbReference type="Gene3D" id="3.50.50.60">
    <property type="entry name" value="FAD/NAD(P)-binding domain"/>
    <property type="match status" value="1"/>
</dbReference>
<dbReference type="GO" id="GO:0050661">
    <property type="term" value="F:NADP binding"/>
    <property type="evidence" value="ECO:0007669"/>
    <property type="project" value="InterPro"/>
</dbReference>
<evidence type="ECO:0000256" key="1">
    <source>
        <dbReference type="ARBA" id="ARBA00009183"/>
    </source>
</evidence>
<dbReference type="EC" id="1.-.-.-" evidence="5"/>
<reference evidence="6 7" key="1">
    <citation type="journal article" date="2010" name="PLoS Biol.">
        <title>Multi-platform next-generation sequencing of the domestic turkey (Meleagris gallopavo): genome assembly and analysis.</title>
        <authorList>
            <person name="Dalloul R.A."/>
            <person name="Long J.A."/>
            <person name="Zimin A.V."/>
            <person name="Aslam L."/>
            <person name="Beal K."/>
            <person name="Blomberg L.A."/>
            <person name="Bouffard P."/>
            <person name="Burt D.W."/>
            <person name="Crasta O."/>
            <person name="Crooijmans R.P."/>
            <person name="Cooper K."/>
            <person name="Coulombe R.A."/>
            <person name="De S."/>
            <person name="Delany M.E."/>
            <person name="Dodgson J.B."/>
            <person name="Dong J.J."/>
            <person name="Evans C."/>
            <person name="Frederickson K.M."/>
            <person name="Flicek P."/>
            <person name="Florea L."/>
            <person name="Folkerts O."/>
            <person name="Groenen M.A."/>
            <person name="Harkins T.T."/>
            <person name="Herrero J."/>
            <person name="Hoffmann S."/>
            <person name="Megens H.J."/>
            <person name="Jiang A."/>
            <person name="de Jong P."/>
            <person name="Kaiser P."/>
            <person name="Kim H."/>
            <person name="Kim K.W."/>
            <person name="Kim S."/>
            <person name="Langenberger D."/>
            <person name="Lee M.K."/>
            <person name="Lee T."/>
            <person name="Mane S."/>
            <person name="Marcais G."/>
            <person name="Marz M."/>
            <person name="McElroy A.P."/>
            <person name="Modise T."/>
            <person name="Nefedov M."/>
            <person name="Notredame C."/>
            <person name="Paton I.R."/>
            <person name="Payne W.S."/>
            <person name="Pertea G."/>
            <person name="Prickett D."/>
            <person name="Puiu D."/>
            <person name="Qioa D."/>
            <person name="Raineri E."/>
            <person name="Ruffier M."/>
            <person name="Salzberg S.L."/>
            <person name="Schatz M.C."/>
            <person name="Scheuring C."/>
            <person name="Schmidt C.J."/>
            <person name="Schroeder S."/>
            <person name="Searle S.M."/>
            <person name="Smith E.J."/>
            <person name="Smith J."/>
            <person name="Sonstegard T.S."/>
            <person name="Stadler P.F."/>
            <person name="Tafer H."/>
            <person name="Tu Z.J."/>
            <person name="Van Tassell C.P."/>
            <person name="Vilella A.J."/>
            <person name="Williams K.P."/>
            <person name="Yorke J.A."/>
            <person name="Zhang L."/>
            <person name="Zhang H.B."/>
            <person name="Zhang X."/>
            <person name="Zhang Y."/>
            <person name="Reed K.M."/>
        </authorList>
    </citation>
    <scope>NUCLEOTIDE SEQUENCE [LARGE SCALE GENOMIC DNA]</scope>
</reference>
<evidence type="ECO:0000256" key="5">
    <source>
        <dbReference type="RuleBase" id="RU361177"/>
    </source>
</evidence>
<keyword evidence="3 5" id="KW-0274">FAD</keyword>
<dbReference type="GO" id="GO:0004499">
    <property type="term" value="F:N,N-dimethylaniline monooxygenase activity"/>
    <property type="evidence" value="ECO:0007669"/>
    <property type="project" value="InterPro"/>
</dbReference>
<sequence>MTEPSNQSPLLSLQEKPEEGKASIYRTVFTNSCKEMMCYPDFPFPDDYPNYIHNTKLQKYIRDYAQHFDLLQHIRFKVGGMDVAAVSQRKSWSRHPREKACWFC</sequence>
<dbReference type="Pfam" id="PF00743">
    <property type="entry name" value="FMO-like"/>
    <property type="match status" value="1"/>
</dbReference>
<dbReference type="Bgee" id="ENSMGAG00000017304">
    <property type="expression patterns" value="Expressed in liver and 17 other cell types or tissues"/>
</dbReference>
<proteinExistence type="inferred from homology"/>
<dbReference type="Proteomes" id="UP000001645">
    <property type="component" value="Chromosome 10"/>
</dbReference>
<dbReference type="GO" id="GO:0050660">
    <property type="term" value="F:flavin adenine dinucleotide binding"/>
    <property type="evidence" value="ECO:0007669"/>
    <property type="project" value="InterPro"/>
</dbReference>
<reference evidence="6" key="3">
    <citation type="submission" date="2025-09" db="UniProtKB">
        <authorList>
            <consortium name="Ensembl"/>
        </authorList>
    </citation>
    <scope>IDENTIFICATION</scope>
</reference>
<dbReference type="SUPFAM" id="SSF51905">
    <property type="entry name" value="FAD/NAD(P)-binding domain"/>
    <property type="match status" value="1"/>
</dbReference>
<evidence type="ECO:0000313" key="7">
    <source>
        <dbReference type="Proteomes" id="UP000001645"/>
    </source>
</evidence>
<dbReference type="InterPro" id="IPR036188">
    <property type="entry name" value="FAD/NAD-bd_sf"/>
</dbReference>
<comment type="cofactor">
    <cofactor evidence="5">
        <name>FAD</name>
        <dbReference type="ChEBI" id="CHEBI:57692"/>
    </cofactor>
</comment>
<organism evidence="6 7">
    <name type="scientific">Meleagris gallopavo</name>
    <name type="common">Wild turkey</name>
    <dbReference type="NCBI Taxonomy" id="9103"/>
    <lineage>
        <taxon>Eukaryota</taxon>
        <taxon>Metazoa</taxon>
        <taxon>Chordata</taxon>
        <taxon>Craniata</taxon>
        <taxon>Vertebrata</taxon>
        <taxon>Euteleostomi</taxon>
        <taxon>Archelosauria</taxon>
        <taxon>Archosauria</taxon>
        <taxon>Dinosauria</taxon>
        <taxon>Saurischia</taxon>
        <taxon>Theropoda</taxon>
        <taxon>Coelurosauria</taxon>
        <taxon>Aves</taxon>
        <taxon>Neognathae</taxon>
        <taxon>Galloanserae</taxon>
        <taxon>Galliformes</taxon>
        <taxon>Phasianidae</taxon>
        <taxon>Meleagridinae</taxon>
        <taxon>Meleagris</taxon>
    </lineage>
</organism>
<evidence type="ECO:0000256" key="4">
    <source>
        <dbReference type="ARBA" id="ARBA00023002"/>
    </source>
</evidence>
<dbReference type="HOGENOM" id="CLU_2891758_0_0_1"/>
<dbReference type="InterPro" id="IPR020946">
    <property type="entry name" value="Flavin_mOase-like"/>
</dbReference>
<dbReference type="InParanoid" id="G5E810"/>
<dbReference type="InterPro" id="IPR050346">
    <property type="entry name" value="FMO-like"/>
</dbReference>
<keyword evidence="2 5" id="KW-0285">Flavoprotein</keyword>
<reference evidence="6" key="2">
    <citation type="submission" date="2025-08" db="UniProtKB">
        <authorList>
            <consortium name="Ensembl"/>
        </authorList>
    </citation>
    <scope>IDENTIFICATION</scope>
</reference>
<keyword evidence="7" id="KW-1185">Reference proteome</keyword>
<dbReference type="Ensembl" id="ENSMGAT00000018585.2">
    <property type="protein sequence ID" value="ENSMGAP00000019822.2"/>
    <property type="gene ID" value="ENSMGAG00000017304.2"/>
</dbReference>
<name>G5E810_MELGA</name>
<evidence type="ECO:0000313" key="6">
    <source>
        <dbReference type="Ensembl" id="ENSMGAP00000019822.2"/>
    </source>
</evidence>
<keyword evidence="4 5" id="KW-0560">Oxidoreductase</keyword>
<accession>G5E810</accession>
<evidence type="ECO:0000256" key="3">
    <source>
        <dbReference type="ARBA" id="ARBA00022827"/>
    </source>
</evidence>
<protein>
    <recommendedName>
        <fullName evidence="5">Flavin-containing monooxygenase</fullName>
        <ecNumber evidence="5">1.-.-.-</ecNumber>
    </recommendedName>
</protein>